<name>A0A838BQB0_9HYPH</name>
<dbReference type="SUPFAM" id="SSF54593">
    <property type="entry name" value="Glyoxalase/Bleomycin resistance protein/Dihydroxybiphenyl dioxygenase"/>
    <property type="match status" value="1"/>
</dbReference>
<organism evidence="2 3">
    <name type="scientific">Microvirga mediterraneensis</name>
    <dbReference type="NCBI Taxonomy" id="2754695"/>
    <lineage>
        <taxon>Bacteria</taxon>
        <taxon>Pseudomonadati</taxon>
        <taxon>Pseudomonadota</taxon>
        <taxon>Alphaproteobacteria</taxon>
        <taxon>Hyphomicrobiales</taxon>
        <taxon>Methylobacteriaceae</taxon>
        <taxon>Microvirga</taxon>
    </lineage>
</organism>
<evidence type="ECO:0000313" key="2">
    <source>
        <dbReference type="EMBL" id="MBA1157123.1"/>
    </source>
</evidence>
<comment type="caution">
    <text evidence="2">The sequence shown here is derived from an EMBL/GenBank/DDBJ whole genome shotgun (WGS) entry which is preliminary data.</text>
</comment>
<dbReference type="AlphaFoldDB" id="A0A838BQB0"/>
<keyword evidence="3" id="KW-1185">Reference proteome</keyword>
<dbReference type="Gene3D" id="3.10.180.10">
    <property type="entry name" value="2,3-Dihydroxybiphenyl 1,2-Dioxygenase, domain 1"/>
    <property type="match status" value="1"/>
</dbReference>
<proteinExistence type="predicted"/>
<dbReference type="InterPro" id="IPR004360">
    <property type="entry name" value="Glyas_Fos-R_dOase_dom"/>
</dbReference>
<dbReference type="InterPro" id="IPR037523">
    <property type="entry name" value="VOC_core"/>
</dbReference>
<dbReference type="Pfam" id="PF00903">
    <property type="entry name" value="Glyoxalase"/>
    <property type="match status" value="1"/>
</dbReference>
<protein>
    <submittedName>
        <fullName evidence="2">VOC family protein</fullName>
    </submittedName>
</protein>
<dbReference type="EMBL" id="JACDXJ010000001">
    <property type="protein sequence ID" value="MBA1157123.1"/>
    <property type="molecule type" value="Genomic_DNA"/>
</dbReference>
<feature type="domain" description="VOC" evidence="1">
    <location>
        <begin position="2"/>
        <end position="115"/>
    </location>
</feature>
<dbReference type="PROSITE" id="PS51819">
    <property type="entry name" value="VOC"/>
    <property type="match status" value="1"/>
</dbReference>
<gene>
    <name evidence="2" type="ORF">H0S73_13385</name>
</gene>
<accession>A0A838BQB0</accession>
<evidence type="ECO:0000259" key="1">
    <source>
        <dbReference type="PROSITE" id="PS51819"/>
    </source>
</evidence>
<evidence type="ECO:0000313" key="3">
    <source>
        <dbReference type="Proteomes" id="UP000572984"/>
    </source>
</evidence>
<sequence length="116" mass="12721">MAVRRIVANVAVDRVDAAKVFYGDVLGMSVAMDLGWIMTFTAKGSMTPQISMMTEGGSGTPVPDLSIEVDDLPDIQRKMQAAGFEIEYGPASEPWGVTRFFVRDPFGRLVNILVHR</sequence>
<dbReference type="RefSeq" id="WP_181052631.1">
    <property type="nucleotide sequence ID" value="NZ_JACDXJ010000001.1"/>
</dbReference>
<dbReference type="InterPro" id="IPR029068">
    <property type="entry name" value="Glyas_Bleomycin-R_OHBP_Dase"/>
</dbReference>
<reference evidence="2 3" key="1">
    <citation type="submission" date="2020-07" db="EMBL/GenBank/DDBJ databases">
        <title>Draft genome and description of Microvirga mediterraneensis Marseille-Q2068 sp. nov.</title>
        <authorList>
            <person name="Boxberger M."/>
        </authorList>
    </citation>
    <scope>NUCLEOTIDE SEQUENCE [LARGE SCALE GENOMIC DNA]</scope>
    <source>
        <strain evidence="2 3">Marseille-Q2068</strain>
    </source>
</reference>
<dbReference type="Proteomes" id="UP000572984">
    <property type="component" value="Unassembled WGS sequence"/>
</dbReference>